<feature type="transmembrane region" description="Helical" evidence="7">
    <location>
        <begin position="137"/>
        <end position="155"/>
    </location>
</feature>
<evidence type="ECO:0000256" key="5">
    <source>
        <dbReference type="ARBA" id="ARBA00022989"/>
    </source>
</evidence>
<keyword evidence="4 7" id="KW-0812">Transmembrane</keyword>
<organism evidence="9 10">
    <name type="scientific">Gryllotalpicola daejeonensis</name>
    <dbReference type="NCBI Taxonomy" id="993087"/>
    <lineage>
        <taxon>Bacteria</taxon>
        <taxon>Bacillati</taxon>
        <taxon>Actinomycetota</taxon>
        <taxon>Actinomycetes</taxon>
        <taxon>Micrococcales</taxon>
        <taxon>Microbacteriaceae</taxon>
        <taxon>Gryllotalpicola</taxon>
    </lineage>
</organism>
<protein>
    <submittedName>
        <fullName evidence="9">Sugar transferase</fullName>
    </submittedName>
</protein>
<evidence type="ECO:0000313" key="10">
    <source>
        <dbReference type="Proteomes" id="UP001415169"/>
    </source>
</evidence>
<evidence type="ECO:0000256" key="6">
    <source>
        <dbReference type="ARBA" id="ARBA00023136"/>
    </source>
</evidence>
<dbReference type="GO" id="GO:0016740">
    <property type="term" value="F:transferase activity"/>
    <property type="evidence" value="ECO:0007669"/>
    <property type="project" value="UniProtKB-KW"/>
</dbReference>
<reference evidence="9" key="1">
    <citation type="journal article" date="2014" name="Int. J. Syst. Evol. Microbiol.">
        <title>Complete genome of a new Firmicutes species belonging to the dominant human colonic microbiota ('Ruminococcus bicirculans') reveals two chromosomes and a selective capacity to utilize plant glucans.</title>
        <authorList>
            <consortium name="NISC Comparative Sequencing Program"/>
            <person name="Wegmann U."/>
            <person name="Louis P."/>
            <person name="Goesmann A."/>
            <person name="Henrissat B."/>
            <person name="Duncan S.H."/>
            <person name="Flint H.J."/>
        </authorList>
    </citation>
    <scope>NUCLEOTIDE SEQUENCE</scope>
    <source>
        <strain evidence="9">JCM 17590</strain>
    </source>
</reference>
<comment type="subcellular location">
    <subcellularLocation>
        <location evidence="1">Membrane</location>
        <topology evidence="1">Multi-pass membrane protein</topology>
    </subcellularLocation>
</comment>
<comment type="caution">
    <text evidence="9">The sequence shown here is derived from an EMBL/GenBank/DDBJ whole genome shotgun (WGS) entry which is preliminary data.</text>
</comment>
<dbReference type="NCBIfam" id="TIGR03025">
    <property type="entry name" value="EPS_sugtrans"/>
    <property type="match status" value="1"/>
</dbReference>
<dbReference type="PANTHER" id="PTHR30576:SF10">
    <property type="entry name" value="SLL5057 PROTEIN"/>
    <property type="match status" value="1"/>
</dbReference>
<feature type="transmembrane region" description="Helical" evidence="7">
    <location>
        <begin position="42"/>
        <end position="62"/>
    </location>
</feature>
<dbReference type="Proteomes" id="UP001415169">
    <property type="component" value="Unassembled WGS sequence"/>
</dbReference>
<keyword evidence="6 7" id="KW-0472">Membrane</keyword>
<comment type="similarity">
    <text evidence="2">Belongs to the bacterial sugar transferase family.</text>
</comment>
<dbReference type="PANTHER" id="PTHR30576">
    <property type="entry name" value="COLANIC BIOSYNTHESIS UDP-GLUCOSE LIPID CARRIER TRANSFERASE"/>
    <property type="match status" value="1"/>
</dbReference>
<dbReference type="InterPro" id="IPR017475">
    <property type="entry name" value="EPS_sugar_tfrase"/>
</dbReference>
<reference evidence="9" key="2">
    <citation type="submission" date="2023-12" db="EMBL/GenBank/DDBJ databases">
        <authorList>
            <person name="Sun Q."/>
            <person name="Inoue M."/>
        </authorList>
    </citation>
    <scope>NUCLEOTIDE SEQUENCE</scope>
    <source>
        <strain evidence="9">JCM 17590</strain>
    </source>
</reference>
<keyword evidence="5 7" id="KW-1133">Transmembrane helix</keyword>
<dbReference type="EMBL" id="BAABBV010000001">
    <property type="protein sequence ID" value="GAA4161202.1"/>
    <property type="molecule type" value="Genomic_DNA"/>
</dbReference>
<name>A0ABP7ZKT3_9MICO</name>
<proteinExistence type="inferred from homology"/>
<evidence type="ECO:0000256" key="7">
    <source>
        <dbReference type="SAM" id="Phobius"/>
    </source>
</evidence>
<sequence>MTTDAHPSLLPIARALPTPSRVEFRRSPEARLARRYLSRLRITDAAVIALAMGMTFLVRFTLGGGQSGLAAATTSALDCLAIGFVWYVVLGVIGARDHKQLGIGTAEYRHLLAGSVVTFGLVGITDIVLGANLDREYLLAFPLGVALLFVTRWGWRNWLVSSRTEARHLRRAIVVGTRDDVSYVLGQIKSIGGPAYNVVGAALADPSASHLRVGATDVPVLCGYEGVARAASITESDAVIVASQPADNPKYVRNLSWSLESCGADLVLASRLVDVAGPRMRFMPVPGLPLINVEIPRFDGGKHALKRLIDVLLSALALIVLSPLFLATALAIKLDDGGPVLFKQVRVGRDGSRFRMIKFRSMVPDAEARLAALENSQDSGNGVLFKMKNDPRITRVGRFLRAHSIDELPQLWNVFVGDMSLVGPRPPLPSEVEKYEHHVHRRLFIKPGVTGMWQVNGRSDLDWDESVRLDLYYVENWSLAGDLVILWRTAKVVLRGEGAY</sequence>
<feature type="domain" description="Bacterial sugar transferase" evidence="8">
    <location>
        <begin position="306"/>
        <end position="494"/>
    </location>
</feature>
<evidence type="ECO:0000259" key="8">
    <source>
        <dbReference type="Pfam" id="PF02397"/>
    </source>
</evidence>
<evidence type="ECO:0000313" key="9">
    <source>
        <dbReference type="EMBL" id="GAA4161202.1"/>
    </source>
</evidence>
<evidence type="ECO:0000256" key="1">
    <source>
        <dbReference type="ARBA" id="ARBA00004141"/>
    </source>
</evidence>
<feature type="transmembrane region" description="Helical" evidence="7">
    <location>
        <begin position="111"/>
        <end position="131"/>
    </location>
</feature>
<feature type="transmembrane region" description="Helical" evidence="7">
    <location>
        <begin position="68"/>
        <end position="90"/>
    </location>
</feature>
<keyword evidence="10" id="KW-1185">Reference proteome</keyword>
<evidence type="ECO:0000256" key="3">
    <source>
        <dbReference type="ARBA" id="ARBA00022679"/>
    </source>
</evidence>
<feature type="transmembrane region" description="Helical" evidence="7">
    <location>
        <begin position="311"/>
        <end position="332"/>
    </location>
</feature>
<dbReference type="Pfam" id="PF02397">
    <property type="entry name" value="Bac_transf"/>
    <property type="match status" value="1"/>
</dbReference>
<accession>A0ABP7ZKT3</accession>
<keyword evidence="3 9" id="KW-0808">Transferase</keyword>
<evidence type="ECO:0000256" key="4">
    <source>
        <dbReference type="ARBA" id="ARBA00022692"/>
    </source>
</evidence>
<dbReference type="RefSeq" id="WP_344791463.1">
    <property type="nucleotide sequence ID" value="NZ_BAABBV010000001.1"/>
</dbReference>
<gene>
    <name evidence="9" type="ORF">GCM10022286_18360</name>
</gene>
<evidence type="ECO:0000256" key="2">
    <source>
        <dbReference type="ARBA" id="ARBA00006464"/>
    </source>
</evidence>
<dbReference type="InterPro" id="IPR003362">
    <property type="entry name" value="Bact_transf"/>
</dbReference>